<evidence type="ECO:0000256" key="2">
    <source>
        <dbReference type="SAM" id="SignalP"/>
    </source>
</evidence>
<feature type="region of interest" description="Disordered" evidence="1">
    <location>
        <begin position="27"/>
        <end position="118"/>
    </location>
</feature>
<dbReference type="EMBL" id="KZ987872">
    <property type="protein sequence ID" value="RKP14185.1"/>
    <property type="molecule type" value="Genomic_DNA"/>
</dbReference>
<protein>
    <submittedName>
        <fullName evidence="3">Uncharacterized protein</fullName>
    </submittedName>
</protein>
<keyword evidence="4" id="KW-1185">Reference proteome</keyword>
<feature type="signal peptide" evidence="2">
    <location>
        <begin position="1"/>
        <end position="17"/>
    </location>
</feature>
<organism evidence="3 4">
    <name type="scientific">Piptocephalis cylindrospora</name>
    <dbReference type="NCBI Taxonomy" id="1907219"/>
    <lineage>
        <taxon>Eukaryota</taxon>
        <taxon>Fungi</taxon>
        <taxon>Fungi incertae sedis</taxon>
        <taxon>Zoopagomycota</taxon>
        <taxon>Zoopagomycotina</taxon>
        <taxon>Zoopagomycetes</taxon>
        <taxon>Zoopagales</taxon>
        <taxon>Piptocephalidaceae</taxon>
        <taxon>Piptocephalis</taxon>
    </lineage>
</organism>
<feature type="chain" id="PRO_5020775850" evidence="2">
    <location>
        <begin position="18"/>
        <end position="274"/>
    </location>
</feature>
<evidence type="ECO:0000313" key="3">
    <source>
        <dbReference type="EMBL" id="RKP14185.1"/>
    </source>
</evidence>
<feature type="compositionally biased region" description="Basic residues" evidence="1">
    <location>
        <begin position="78"/>
        <end position="87"/>
    </location>
</feature>
<feature type="region of interest" description="Disordered" evidence="1">
    <location>
        <begin position="249"/>
        <end position="274"/>
    </location>
</feature>
<reference evidence="4" key="1">
    <citation type="journal article" date="2018" name="Nat. Microbiol.">
        <title>Leveraging single-cell genomics to expand the fungal tree of life.</title>
        <authorList>
            <person name="Ahrendt S.R."/>
            <person name="Quandt C.A."/>
            <person name="Ciobanu D."/>
            <person name="Clum A."/>
            <person name="Salamov A."/>
            <person name="Andreopoulos B."/>
            <person name="Cheng J.F."/>
            <person name="Woyke T."/>
            <person name="Pelin A."/>
            <person name="Henrissat B."/>
            <person name="Reynolds N.K."/>
            <person name="Benny G.L."/>
            <person name="Smith M.E."/>
            <person name="James T.Y."/>
            <person name="Grigoriev I.V."/>
        </authorList>
    </citation>
    <scope>NUCLEOTIDE SEQUENCE [LARGE SCALE GENOMIC DNA]</scope>
</reference>
<sequence length="274" mass="30752">MHISLAHLMTLVAVALAATVGIEASPDYHEPARIPSSGSGGRSSNSDSRSTPQDYGNDAESSLSLRNRRSPAPEPPSSRRRRRRRPSPRSLSPQRRRLSDSRSSSPHRRDEHSRAQIERNAIEAIESVLIIERQLMNLGSGHRNDESTRLESYQDIQLSREVIAALGSFNALDSHTRRLVDNWSRMGGGMFQEEYEHIHASGNSVDDVRSSPLLRLRGYLFDWLGETPRSMRERVTGFEEAVHDFQEALNSSLPHAHRGPASHEDMRDASPPPR</sequence>
<proteinExistence type="predicted"/>
<feature type="compositionally biased region" description="Polar residues" evidence="1">
    <location>
        <begin position="51"/>
        <end position="65"/>
    </location>
</feature>
<evidence type="ECO:0000313" key="4">
    <source>
        <dbReference type="Proteomes" id="UP000267251"/>
    </source>
</evidence>
<dbReference type="AlphaFoldDB" id="A0A4P9Y5G0"/>
<feature type="compositionally biased region" description="Basic and acidic residues" evidence="1">
    <location>
        <begin position="107"/>
        <end position="118"/>
    </location>
</feature>
<gene>
    <name evidence="3" type="ORF">BJ684DRAFT_15478</name>
</gene>
<name>A0A4P9Y5G0_9FUNG</name>
<accession>A0A4P9Y5G0</accession>
<keyword evidence="2" id="KW-0732">Signal</keyword>
<dbReference type="Proteomes" id="UP000267251">
    <property type="component" value="Unassembled WGS sequence"/>
</dbReference>
<evidence type="ECO:0000256" key="1">
    <source>
        <dbReference type="SAM" id="MobiDB-lite"/>
    </source>
</evidence>